<dbReference type="GO" id="GO:0003677">
    <property type="term" value="F:DNA binding"/>
    <property type="evidence" value="ECO:0007669"/>
    <property type="project" value="UniProtKB-KW"/>
</dbReference>
<evidence type="ECO:0000256" key="4">
    <source>
        <dbReference type="ARBA" id="ARBA00023163"/>
    </source>
</evidence>
<evidence type="ECO:0000259" key="6">
    <source>
        <dbReference type="Pfam" id="PF04542"/>
    </source>
</evidence>
<feature type="compositionally biased region" description="Low complexity" evidence="5">
    <location>
        <begin position="137"/>
        <end position="156"/>
    </location>
</feature>
<keyword evidence="1" id="KW-0805">Transcription regulation</keyword>
<evidence type="ECO:0000256" key="3">
    <source>
        <dbReference type="ARBA" id="ARBA00023125"/>
    </source>
</evidence>
<evidence type="ECO:0000313" key="7">
    <source>
        <dbReference type="EMBL" id="TVZ01292.1"/>
    </source>
</evidence>
<feature type="compositionally biased region" description="Low complexity" evidence="5">
    <location>
        <begin position="111"/>
        <end position="129"/>
    </location>
</feature>
<sequence>MKARTAVPGTGGTAAVPDARQQVSALYQEHALPLVKLAVLMTGEQETAEDVVQDAFLALYRRWPSLRDTGSAVGYLRSTVLNGCRMIHRVKHRRRGGAWSPGSARCYCPTSRPSASGAAGPRAAGSAGARRSRPRRSSSPSPSAWSCSGRPAARSPARPRPRRTRPRRRRYPGTTWNWRTAAAPARR</sequence>
<comment type="caution">
    <text evidence="7">The sequence shown here is derived from an EMBL/GenBank/DDBJ whole genome shotgun (WGS) entry which is preliminary data.</text>
</comment>
<evidence type="ECO:0000256" key="1">
    <source>
        <dbReference type="ARBA" id="ARBA00023015"/>
    </source>
</evidence>
<dbReference type="GO" id="GO:0016987">
    <property type="term" value="F:sigma factor activity"/>
    <property type="evidence" value="ECO:0007669"/>
    <property type="project" value="UniProtKB-KW"/>
</dbReference>
<dbReference type="PANTHER" id="PTHR43133:SF50">
    <property type="entry name" value="ECF RNA POLYMERASE SIGMA FACTOR SIGM"/>
    <property type="match status" value="1"/>
</dbReference>
<dbReference type="InterPro" id="IPR039425">
    <property type="entry name" value="RNA_pol_sigma-70-like"/>
</dbReference>
<dbReference type="Gene3D" id="1.10.1740.10">
    <property type="match status" value="1"/>
</dbReference>
<dbReference type="SUPFAM" id="SSF88946">
    <property type="entry name" value="Sigma2 domain of RNA polymerase sigma factors"/>
    <property type="match status" value="1"/>
</dbReference>
<protein>
    <recommendedName>
        <fullName evidence="6">RNA polymerase sigma-70 region 2 domain-containing protein</fullName>
    </recommendedName>
</protein>
<feature type="domain" description="RNA polymerase sigma-70 region 2" evidence="6">
    <location>
        <begin position="26"/>
        <end position="91"/>
    </location>
</feature>
<evidence type="ECO:0000313" key="8">
    <source>
        <dbReference type="Proteomes" id="UP000460272"/>
    </source>
</evidence>
<keyword evidence="3" id="KW-0238">DNA-binding</keyword>
<evidence type="ECO:0000256" key="2">
    <source>
        <dbReference type="ARBA" id="ARBA00023082"/>
    </source>
</evidence>
<dbReference type="InterPro" id="IPR013325">
    <property type="entry name" value="RNA_pol_sigma_r2"/>
</dbReference>
<feature type="compositionally biased region" description="Basic residues" evidence="5">
    <location>
        <begin position="157"/>
        <end position="171"/>
    </location>
</feature>
<organism evidence="7 8">
    <name type="scientific">Trebonia kvetii</name>
    <dbReference type="NCBI Taxonomy" id="2480626"/>
    <lineage>
        <taxon>Bacteria</taxon>
        <taxon>Bacillati</taxon>
        <taxon>Actinomycetota</taxon>
        <taxon>Actinomycetes</taxon>
        <taxon>Streptosporangiales</taxon>
        <taxon>Treboniaceae</taxon>
        <taxon>Trebonia</taxon>
    </lineage>
</organism>
<dbReference type="EMBL" id="RPFW01000007">
    <property type="protein sequence ID" value="TVZ01292.1"/>
    <property type="molecule type" value="Genomic_DNA"/>
</dbReference>
<gene>
    <name evidence="7" type="ORF">EAS64_33995</name>
</gene>
<reference evidence="7 8" key="1">
    <citation type="submission" date="2018-11" db="EMBL/GenBank/DDBJ databases">
        <title>Trebonia kvetii gen.nov., sp.nov., a novel acidophilic actinobacterium, and proposal of the new actinobacterial family Treboniaceae fam. nov.</title>
        <authorList>
            <person name="Rapoport D."/>
            <person name="Sagova-Mareckova M."/>
            <person name="Sedlacek I."/>
            <person name="Provaznik J."/>
            <person name="Kralova S."/>
            <person name="Pavlinic D."/>
            <person name="Benes V."/>
            <person name="Kopecky J."/>
        </authorList>
    </citation>
    <scope>NUCLEOTIDE SEQUENCE [LARGE SCALE GENOMIC DNA]</scope>
    <source>
        <strain evidence="7 8">15Tr583</strain>
    </source>
</reference>
<dbReference type="GO" id="GO:0006352">
    <property type="term" value="P:DNA-templated transcription initiation"/>
    <property type="evidence" value="ECO:0007669"/>
    <property type="project" value="InterPro"/>
</dbReference>
<keyword evidence="2" id="KW-0731">Sigma factor</keyword>
<evidence type="ECO:0000256" key="5">
    <source>
        <dbReference type="SAM" id="MobiDB-lite"/>
    </source>
</evidence>
<keyword evidence="8" id="KW-1185">Reference proteome</keyword>
<feature type="region of interest" description="Disordered" evidence="5">
    <location>
        <begin position="110"/>
        <end position="187"/>
    </location>
</feature>
<dbReference type="InterPro" id="IPR007627">
    <property type="entry name" value="RNA_pol_sigma70_r2"/>
</dbReference>
<dbReference type="AlphaFoldDB" id="A0A6P2BQI2"/>
<keyword evidence="4" id="KW-0804">Transcription</keyword>
<proteinExistence type="predicted"/>
<dbReference type="PANTHER" id="PTHR43133">
    <property type="entry name" value="RNA POLYMERASE ECF-TYPE SIGMA FACTO"/>
    <property type="match status" value="1"/>
</dbReference>
<dbReference type="Proteomes" id="UP000460272">
    <property type="component" value="Unassembled WGS sequence"/>
</dbReference>
<dbReference type="OrthoDB" id="2046835at2"/>
<name>A0A6P2BQI2_9ACTN</name>
<dbReference type="Pfam" id="PF04542">
    <property type="entry name" value="Sigma70_r2"/>
    <property type="match status" value="1"/>
</dbReference>
<accession>A0A6P2BQI2</accession>